<dbReference type="InterPro" id="IPR019787">
    <property type="entry name" value="Znf_PHD-finger"/>
</dbReference>
<dbReference type="PROSITE" id="PS01359">
    <property type="entry name" value="ZF_PHD_1"/>
    <property type="match status" value="1"/>
</dbReference>
<evidence type="ECO:0000313" key="21">
    <source>
        <dbReference type="Proteomes" id="UP001295444"/>
    </source>
</evidence>
<dbReference type="PROSITE" id="PS51011">
    <property type="entry name" value="ARID"/>
    <property type="match status" value="1"/>
</dbReference>
<dbReference type="InterPro" id="IPR004198">
    <property type="entry name" value="Znf_C5HC2"/>
</dbReference>
<dbReference type="SMART" id="SM01014">
    <property type="entry name" value="ARID"/>
    <property type="match status" value="1"/>
</dbReference>
<dbReference type="InterPro" id="IPR019786">
    <property type="entry name" value="Zinc_finger_PHD-type_CS"/>
</dbReference>
<protein>
    <recommendedName>
        <fullName evidence="4">[histone H3]-trimethyl-L-lysine(4) demethylase</fullName>
        <ecNumber evidence="4">1.14.11.67</ecNumber>
    </recommendedName>
</protein>
<dbReference type="Pfam" id="PF00628">
    <property type="entry name" value="PHD"/>
    <property type="match status" value="1"/>
</dbReference>
<dbReference type="GO" id="GO:0000785">
    <property type="term" value="C:chromatin"/>
    <property type="evidence" value="ECO:0007669"/>
    <property type="project" value="TreeGrafter"/>
</dbReference>
<evidence type="ECO:0000259" key="19">
    <source>
        <dbReference type="PROSITE" id="PS51184"/>
    </source>
</evidence>
<dbReference type="InterPro" id="IPR001965">
    <property type="entry name" value="Znf_PHD"/>
</dbReference>
<dbReference type="InterPro" id="IPR001606">
    <property type="entry name" value="ARID_dom"/>
</dbReference>
<dbReference type="FunFam" id="2.60.120.650:FF:000001">
    <property type="entry name" value="Putative lysine-specific demethylase 5b"/>
    <property type="match status" value="1"/>
</dbReference>
<evidence type="ECO:0000256" key="13">
    <source>
        <dbReference type="ARBA" id="ARBA00023242"/>
    </source>
</evidence>
<dbReference type="Gene3D" id="1.10.150.60">
    <property type="entry name" value="ARID DNA-binding domain"/>
    <property type="match status" value="1"/>
</dbReference>
<keyword evidence="8" id="KW-0862">Zinc</keyword>
<organism evidence="20 21">
    <name type="scientific">Pelobates cultripes</name>
    <name type="common">Western spadefoot toad</name>
    <dbReference type="NCBI Taxonomy" id="61616"/>
    <lineage>
        <taxon>Eukaryota</taxon>
        <taxon>Metazoa</taxon>
        <taxon>Chordata</taxon>
        <taxon>Craniata</taxon>
        <taxon>Vertebrata</taxon>
        <taxon>Euteleostomi</taxon>
        <taxon>Amphibia</taxon>
        <taxon>Batrachia</taxon>
        <taxon>Anura</taxon>
        <taxon>Pelobatoidea</taxon>
        <taxon>Pelobatidae</taxon>
        <taxon>Pelobates</taxon>
    </lineage>
</organism>
<dbReference type="InterPro" id="IPR036431">
    <property type="entry name" value="ARID_dom_sf"/>
</dbReference>
<gene>
    <name evidence="20" type="ORF">PECUL_23A014515</name>
</gene>
<dbReference type="FunFam" id="2.60.120.650:FF:000035">
    <property type="entry name" value="PHD transcription factor Rum1"/>
    <property type="match status" value="1"/>
</dbReference>
<dbReference type="InterPro" id="IPR003347">
    <property type="entry name" value="JmjC_dom"/>
</dbReference>
<dbReference type="GO" id="GO:0034647">
    <property type="term" value="F:histone H3K4me/H3K4me2/H3K4me3 demethylase activity"/>
    <property type="evidence" value="ECO:0007669"/>
    <property type="project" value="UniProtKB-EC"/>
</dbReference>
<keyword evidence="11" id="KW-0560">Oxidoreductase</keyword>
<evidence type="ECO:0000256" key="11">
    <source>
        <dbReference type="ARBA" id="ARBA00023002"/>
    </source>
</evidence>
<evidence type="ECO:0000256" key="6">
    <source>
        <dbReference type="ARBA" id="ARBA00022737"/>
    </source>
</evidence>
<evidence type="ECO:0000256" key="5">
    <source>
        <dbReference type="ARBA" id="ARBA00022723"/>
    </source>
</evidence>
<dbReference type="GO" id="GO:0008270">
    <property type="term" value="F:zinc ion binding"/>
    <property type="evidence" value="ECO:0007669"/>
    <property type="project" value="UniProtKB-KW"/>
</dbReference>
<evidence type="ECO:0000256" key="4">
    <source>
        <dbReference type="ARBA" id="ARBA00012902"/>
    </source>
</evidence>
<keyword evidence="13" id="KW-0539">Nucleus</keyword>
<evidence type="ECO:0000256" key="15">
    <source>
        <dbReference type="PROSITE-ProRule" id="PRU00146"/>
    </source>
</evidence>
<evidence type="ECO:0000313" key="20">
    <source>
        <dbReference type="EMBL" id="CAH2221559.1"/>
    </source>
</evidence>
<comment type="similarity">
    <text evidence="3">Belongs to the JARID1 histone demethylase family.</text>
</comment>
<dbReference type="EC" id="1.14.11.67" evidence="4"/>
<evidence type="ECO:0000259" key="16">
    <source>
        <dbReference type="PROSITE" id="PS50016"/>
    </source>
</evidence>
<sequence length="775" mass="88611">MEFLPPPECPVFEPTQEEFADPFAFINKIRPIAEQCGICKVRPPPNWQPPFACDVDKLHFTPRIQRLNELEAQTRVKLNFLDQIARFWELQGCTLKIPHVERKLLDLFQLNKFVVEEGGFEVVCRDRKWTKIATRMGFAAGKAVGSHIRGHFERILYPFNMFQSGTNLLAPDSCGKQFDILDDKEVEKKHGFMTPCVKDKEYIPHDILQRQSVLLSEKCTPARRAKRMKAESATIKTEEGTATELRARTLRRRMGSTTFRQEKPETQGIVKEEQAEYVVEKAKVRSNKSKSPVDLYVCLICGSGSDEDRLLLCDGCDDSYHTFCLIPPLHDVPKGDWRCPKCLAQECRKPQEAFGFEQASRDYTLHMFGEMADNFKSDYFNMPVHMVPTELVEKEFWRLVCTIEEDVTVEYGADIASKEFGSGFPVRDGKFIVKPEEEEYLDCGWNLNNMPVMEPSVLGHITADICGMKLPWLYVGMCFSSFCWHIEDHWSYSINYLHWGEPKTWYGAPGYAAEQLEDVMRELAPELFISQPDLLHQLVTIMNPNTLMAHGVPIYRTNQCAGEFVITFPRAYHSGFNQGFNFAEAVNFCTIDWLPLGRQCVDHYRALNRYCVFSHDEMICKIASKAEHLDVILASSVQKDLAVIIEQERLLREAARKMGVVDSEKIYLELLADDERQCVKCKTTCFLSAVYCSCNPGTIVCLHHVLELCTCAPNKYKMGYRYTLDDLYPILNAVQLRAESYDSWASEVIDALKNSGKKKGLPILSHLTVDGLAGH</sequence>
<keyword evidence="5" id="KW-0479">Metal-binding</keyword>
<evidence type="ECO:0000256" key="14">
    <source>
        <dbReference type="ARBA" id="ARBA00048734"/>
    </source>
</evidence>
<evidence type="ECO:0000256" key="2">
    <source>
        <dbReference type="ARBA" id="ARBA00004123"/>
    </source>
</evidence>
<dbReference type="GO" id="GO:0005654">
    <property type="term" value="C:nucleoplasm"/>
    <property type="evidence" value="ECO:0007669"/>
    <property type="project" value="UniProtKB-ARBA"/>
</dbReference>
<dbReference type="EMBL" id="OW240912">
    <property type="protein sequence ID" value="CAH2221559.1"/>
    <property type="molecule type" value="Genomic_DNA"/>
</dbReference>
<dbReference type="Proteomes" id="UP001295444">
    <property type="component" value="Chromosome 01"/>
</dbReference>
<dbReference type="SUPFAM" id="SSF46774">
    <property type="entry name" value="ARID-like"/>
    <property type="match status" value="1"/>
</dbReference>
<dbReference type="SUPFAM" id="SSF57903">
    <property type="entry name" value="FYVE/PHD zinc finger"/>
    <property type="match status" value="1"/>
</dbReference>
<dbReference type="GO" id="GO:0003677">
    <property type="term" value="F:DNA binding"/>
    <property type="evidence" value="ECO:0007669"/>
    <property type="project" value="InterPro"/>
</dbReference>
<evidence type="ECO:0000256" key="1">
    <source>
        <dbReference type="ARBA" id="ARBA00001954"/>
    </source>
</evidence>
<keyword evidence="10" id="KW-0223">Dioxygenase</keyword>
<comment type="subcellular location">
    <subcellularLocation>
        <location evidence="2">Nucleus</location>
    </subcellularLocation>
</comment>
<dbReference type="SMART" id="SM00558">
    <property type="entry name" value="JmjC"/>
    <property type="match status" value="1"/>
</dbReference>
<dbReference type="SMART" id="SM00501">
    <property type="entry name" value="BRIGHT"/>
    <property type="match status" value="1"/>
</dbReference>
<evidence type="ECO:0000256" key="12">
    <source>
        <dbReference type="ARBA" id="ARBA00023004"/>
    </source>
</evidence>
<dbReference type="Pfam" id="PF02373">
    <property type="entry name" value="JmjC"/>
    <property type="match status" value="1"/>
</dbReference>
<dbReference type="Gene3D" id="3.30.40.10">
    <property type="entry name" value="Zinc/RING finger domain, C3HC4 (zinc finger)"/>
    <property type="match status" value="1"/>
</dbReference>
<evidence type="ECO:0000256" key="10">
    <source>
        <dbReference type="ARBA" id="ARBA00022964"/>
    </source>
</evidence>
<dbReference type="InterPro" id="IPR003349">
    <property type="entry name" value="JmjN"/>
</dbReference>
<feature type="domain" description="PHD-type" evidence="16">
    <location>
        <begin position="295"/>
        <end position="345"/>
    </location>
</feature>
<keyword evidence="6" id="KW-0677">Repeat</keyword>
<keyword evidence="7 15" id="KW-0863">Zinc-finger</keyword>
<dbReference type="PANTHER" id="PTHR10694">
    <property type="entry name" value="LYSINE-SPECIFIC DEMETHYLASE"/>
    <property type="match status" value="1"/>
</dbReference>
<dbReference type="GO" id="GO:0006355">
    <property type="term" value="P:regulation of DNA-templated transcription"/>
    <property type="evidence" value="ECO:0007669"/>
    <property type="project" value="TreeGrafter"/>
</dbReference>
<name>A0AAD1R360_PELCU</name>
<dbReference type="SMART" id="SM00545">
    <property type="entry name" value="JmjN"/>
    <property type="match status" value="1"/>
</dbReference>
<comment type="cofactor">
    <cofactor evidence="1">
        <name>Fe(2+)</name>
        <dbReference type="ChEBI" id="CHEBI:29033"/>
    </cofactor>
</comment>
<dbReference type="Pfam" id="PF01388">
    <property type="entry name" value="ARID"/>
    <property type="match status" value="1"/>
</dbReference>
<dbReference type="Pfam" id="PF21323">
    <property type="entry name" value="KDM5_C-hel"/>
    <property type="match status" value="1"/>
</dbReference>
<dbReference type="InterPro" id="IPR047978">
    <property type="entry name" value="KDM5B_PHD1"/>
</dbReference>
<dbReference type="PROSITE" id="PS50016">
    <property type="entry name" value="ZF_PHD_2"/>
    <property type="match status" value="1"/>
</dbReference>
<dbReference type="InterPro" id="IPR011011">
    <property type="entry name" value="Znf_FYVE_PHD"/>
</dbReference>
<evidence type="ECO:0000256" key="7">
    <source>
        <dbReference type="ARBA" id="ARBA00022771"/>
    </source>
</evidence>
<feature type="domain" description="JmjC" evidence="19">
    <location>
        <begin position="439"/>
        <end position="605"/>
    </location>
</feature>
<accession>A0AAD1R360</accession>
<dbReference type="PROSITE" id="PS51183">
    <property type="entry name" value="JMJN"/>
    <property type="match status" value="1"/>
</dbReference>
<dbReference type="Pfam" id="PF02928">
    <property type="entry name" value="zf-C5HC2"/>
    <property type="match status" value="1"/>
</dbReference>
<keyword evidence="12" id="KW-0408">Iron</keyword>
<proteinExistence type="inferred from homology"/>
<dbReference type="InterPro" id="IPR013083">
    <property type="entry name" value="Znf_RING/FYVE/PHD"/>
</dbReference>
<dbReference type="CDD" id="cd15603">
    <property type="entry name" value="PHD1_KDM5B"/>
    <property type="match status" value="1"/>
</dbReference>
<evidence type="ECO:0000256" key="3">
    <source>
        <dbReference type="ARBA" id="ARBA00006801"/>
    </source>
</evidence>
<feature type="domain" description="ARID" evidence="17">
    <location>
        <begin position="74"/>
        <end position="164"/>
    </location>
</feature>
<reference evidence="20" key="1">
    <citation type="submission" date="2022-03" db="EMBL/GenBank/DDBJ databases">
        <authorList>
            <person name="Alioto T."/>
            <person name="Alioto T."/>
            <person name="Gomez Garrido J."/>
        </authorList>
    </citation>
    <scope>NUCLEOTIDE SEQUENCE</scope>
</reference>
<evidence type="ECO:0000259" key="18">
    <source>
        <dbReference type="PROSITE" id="PS51183"/>
    </source>
</evidence>
<dbReference type="FunFam" id="1.10.150.60:FF:000001">
    <property type="entry name" value="Putative lysine-specific demethylase 5b"/>
    <property type="match status" value="1"/>
</dbReference>
<dbReference type="AlphaFoldDB" id="A0AAD1R360"/>
<evidence type="ECO:0000256" key="9">
    <source>
        <dbReference type="ARBA" id="ARBA00022853"/>
    </source>
</evidence>
<evidence type="ECO:0000259" key="17">
    <source>
        <dbReference type="PROSITE" id="PS51011"/>
    </source>
</evidence>
<evidence type="ECO:0000256" key="8">
    <source>
        <dbReference type="ARBA" id="ARBA00022833"/>
    </source>
</evidence>
<dbReference type="SMART" id="SM00249">
    <property type="entry name" value="PHD"/>
    <property type="match status" value="1"/>
</dbReference>
<keyword evidence="9" id="KW-0156">Chromatin regulator</keyword>
<dbReference type="Pfam" id="PF02375">
    <property type="entry name" value="JmjN"/>
    <property type="match status" value="1"/>
</dbReference>
<dbReference type="SUPFAM" id="SSF51197">
    <property type="entry name" value="Clavaminate synthase-like"/>
    <property type="match status" value="1"/>
</dbReference>
<feature type="domain" description="JmjN" evidence="18">
    <location>
        <begin position="9"/>
        <end position="50"/>
    </location>
</feature>
<comment type="catalytic activity">
    <reaction evidence="14">
        <text>N(6),N(6),N(6)-trimethyl-L-lysyl(4)-[histone H3] + 3 2-oxoglutarate + 3 O2 = L-lysyl(4)-[histone H3] + 3 formaldehyde + 3 succinate + 3 CO2</text>
        <dbReference type="Rhea" id="RHEA:60208"/>
        <dbReference type="Rhea" id="RHEA-COMP:15537"/>
        <dbReference type="Rhea" id="RHEA-COMP:15547"/>
        <dbReference type="ChEBI" id="CHEBI:15379"/>
        <dbReference type="ChEBI" id="CHEBI:16526"/>
        <dbReference type="ChEBI" id="CHEBI:16810"/>
        <dbReference type="ChEBI" id="CHEBI:16842"/>
        <dbReference type="ChEBI" id="CHEBI:29969"/>
        <dbReference type="ChEBI" id="CHEBI:30031"/>
        <dbReference type="ChEBI" id="CHEBI:61961"/>
        <dbReference type="EC" id="1.14.11.67"/>
    </reaction>
</comment>
<dbReference type="InterPro" id="IPR048615">
    <property type="entry name" value="KDM5_C-hel"/>
</dbReference>
<dbReference type="Gene3D" id="2.60.120.650">
    <property type="entry name" value="Cupin"/>
    <property type="match status" value="1"/>
</dbReference>
<dbReference type="PROSITE" id="PS51184">
    <property type="entry name" value="JMJC"/>
    <property type="match status" value="1"/>
</dbReference>
<dbReference type="PANTHER" id="PTHR10694:SF3">
    <property type="entry name" value="LYSINE-SPECIFIC DEMETHYLASE 5B"/>
    <property type="match status" value="1"/>
</dbReference>
<keyword evidence="21" id="KW-1185">Reference proteome</keyword>